<evidence type="ECO:0000313" key="3">
    <source>
        <dbReference type="Proteomes" id="UP000286134"/>
    </source>
</evidence>
<evidence type="ECO:0000313" key="2">
    <source>
        <dbReference type="EMBL" id="RKF53970.1"/>
    </source>
</evidence>
<keyword evidence="1" id="KW-0472">Membrane</keyword>
<keyword evidence="1" id="KW-0812">Transmembrane</keyword>
<protein>
    <submittedName>
        <fullName evidence="2">Uncharacterized protein</fullName>
    </submittedName>
</protein>
<keyword evidence="1" id="KW-1133">Transmembrane helix</keyword>
<proteinExistence type="predicted"/>
<dbReference type="AlphaFoldDB" id="A0A420H967"/>
<sequence length="63" mass="6909">MKMASRNNFPLRSPYVMAGLCGVSVIFIGLKWRAVMERSEAAKRATSKDINYFVVPSRSGGGV</sequence>
<dbReference type="OrthoDB" id="3562691at2759"/>
<reference evidence="2 3" key="1">
    <citation type="journal article" date="2018" name="BMC Genomics">
        <title>Comparative genome analyses reveal sequence features reflecting distinct modes of host-adaptation between dicot and monocot powdery mildew.</title>
        <authorList>
            <person name="Wu Y."/>
            <person name="Ma X."/>
            <person name="Pan Z."/>
            <person name="Kale S.D."/>
            <person name="Song Y."/>
            <person name="King H."/>
            <person name="Zhang Q."/>
            <person name="Presley C."/>
            <person name="Deng X."/>
            <person name="Wei C.I."/>
            <person name="Xiao S."/>
        </authorList>
    </citation>
    <scope>NUCLEOTIDE SEQUENCE [LARGE SCALE GENOMIC DNA]</scope>
    <source>
        <strain evidence="2">UMSG2</strain>
    </source>
</reference>
<gene>
    <name evidence="2" type="ORF">OnM2_100018</name>
</gene>
<comment type="caution">
    <text evidence="2">The sequence shown here is derived from an EMBL/GenBank/DDBJ whole genome shotgun (WGS) entry which is preliminary data.</text>
</comment>
<organism evidence="2 3">
    <name type="scientific">Erysiphe neolycopersici</name>
    <dbReference type="NCBI Taxonomy" id="212602"/>
    <lineage>
        <taxon>Eukaryota</taxon>
        <taxon>Fungi</taxon>
        <taxon>Dikarya</taxon>
        <taxon>Ascomycota</taxon>
        <taxon>Pezizomycotina</taxon>
        <taxon>Leotiomycetes</taxon>
        <taxon>Erysiphales</taxon>
        <taxon>Erysiphaceae</taxon>
        <taxon>Erysiphe</taxon>
    </lineage>
</organism>
<feature type="transmembrane region" description="Helical" evidence="1">
    <location>
        <begin position="15"/>
        <end position="34"/>
    </location>
</feature>
<accession>A0A420H967</accession>
<name>A0A420H967_9PEZI</name>
<dbReference type="Proteomes" id="UP000286134">
    <property type="component" value="Unassembled WGS sequence"/>
</dbReference>
<keyword evidence="3" id="KW-1185">Reference proteome</keyword>
<dbReference type="EMBL" id="MCFK01010050">
    <property type="protein sequence ID" value="RKF53970.1"/>
    <property type="molecule type" value="Genomic_DNA"/>
</dbReference>
<evidence type="ECO:0000256" key="1">
    <source>
        <dbReference type="SAM" id="Phobius"/>
    </source>
</evidence>